<protein>
    <submittedName>
        <fullName evidence="2">Uncharacterized protein</fullName>
    </submittedName>
</protein>
<name>A0A2P2PV00_RHIMU</name>
<keyword evidence="1" id="KW-0472">Membrane</keyword>
<sequence length="49" mass="5892">MQRNIKYVKTRSKKKRIFALFPIQLNFFIITCFPFITKQSKLTQIGEII</sequence>
<evidence type="ECO:0000256" key="1">
    <source>
        <dbReference type="SAM" id="Phobius"/>
    </source>
</evidence>
<organism evidence="2">
    <name type="scientific">Rhizophora mucronata</name>
    <name type="common">Asiatic mangrove</name>
    <dbReference type="NCBI Taxonomy" id="61149"/>
    <lineage>
        <taxon>Eukaryota</taxon>
        <taxon>Viridiplantae</taxon>
        <taxon>Streptophyta</taxon>
        <taxon>Embryophyta</taxon>
        <taxon>Tracheophyta</taxon>
        <taxon>Spermatophyta</taxon>
        <taxon>Magnoliopsida</taxon>
        <taxon>eudicotyledons</taxon>
        <taxon>Gunneridae</taxon>
        <taxon>Pentapetalae</taxon>
        <taxon>rosids</taxon>
        <taxon>fabids</taxon>
        <taxon>Malpighiales</taxon>
        <taxon>Rhizophoraceae</taxon>
        <taxon>Rhizophora</taxon>
    </lineage>
</organism>
<reference evidence="2" key="1">
    <citation type="submission" date="2018-02" db="EMBL/GenBank/DDBJ databases">
        <title>Rhizophora mucronata_Transcriptome.</title>
        <authorList>
            <person name="Meera S.P."/>
            <person name="Sreeshan A."/>
            <person name="Augustine A."/>
        </authorList>
    </citation>
    <scope>NUCLEOTIDE SEQUENCE</scope>
    <source>
        <tissue evidence="2">Leaf</tissue>
    </source>
</reference>
<accession>A0A2P2PV00</accession>
<evidence type="ECO:0000313" key="2">
    <source>
        <dbReference type="EMBL" id="MBX58574.1"/>
    </source>
</evidence>
<dbReference type="AlphaFoldDB" id="A0A2P2PV00"/>
<dbReference type="EMBL" id="GGEC01078090">
    <property type="protein sequence ID" value="MBX58574.1"/>
    <property type="molecule type" value="Transcribed_RNA"/>
</dbReference>
<feature type="transmembrane region" description="Helical" evidence="1">
    <location>
        <begin position="16"/>
        <end position="36"/>
    </location>
</feature>
<proteinExistence type="predicted"/>
<keyword evidence="1" id="KW-0812">Transmembrane</keyword>
<keyword evidence="1" id="KW-1133">Transmembrane helix</keyword>